<proteinExistence type="predicted"/>
<evidence type="ECO:0000313" key="3">
    <source>
        <dbReference type="Proteomes" id="UP000297245"/>
    </source>
</evidence>
<organism evidence="2 3">
    <name type="scientific">Dendrothele bispora (strain CBS 962.96)</name>
    <dbReference type="NCBI Taxonomy" id="1314807"/>
    <lineage>
        <taxon>Eukaryota</taxon>
        <taxon>Fungi</taxon>
        <taxon>Dikarya</taxon>
        <taxon>Basidiomycota</taxon>
        <taxon>Agaricomycotina</taxon>
        <taxon>Agaricomycetes</taxon>
        <taxon>Agaricomycetidae</taxon>
        <taxon>Agaricales</taxon>
        <taxon>Agaricales incertae sedis</taxon>
        <taxon>Dendrothele</taxon>
    </lineage>
</organism>
<keyword evidence="3" id="KW-1185">Reference proteome</keyword>
<feature type="region of interest" description="Disordered" evidence="1">
    <location>
        <begin position="215"/>
        <end position="241"/>
    </location>
</feature>
<dbReference type="OrthoDB" id="2996139at2759"/>
<protein>
    <submittedName>
        <fullName evidence="2">Uncharacterized protein</fullName>
    </submittedName>
</protein>
<dbReference type="AlphaFoldDB" id="A0A4S8MBW6"/>
<evidence type="ECO:0000256" key="1">
    <source>
        <dbReference type="SAM" id="MobiDB-lite"/>
    </source>
</evidence>
<dbReference type="EMBL" id="ML179118">
    <property type="protein sequence ID" value="THU99498.1"/>
    <property type="molecule type" value="Genomic_DNA"/>
</dbReference>
<sequence>MAATALVCVPMPIPGAPVFNGDRVSDFLVLVEQLGTQAGITDKELLVEWIVRYSTIDVRDTIQWMEEFNPEEEKTWEDASECLKNLYASRDKAPQVTRKVLENFCKHTSETNVFTSADDVDNYQITFTKFAAPLVKNKKISKEERNSYFVAGLPNTTLEWFHNQLDPAKRYINTAPTVEEAVKIIKQRYDHNTIFYKPWMTSADKTKRVRFDLDGNRIDPSETKGNDAKQKKDSVSPSSSVDNLAKQFKDMWINQASMNTAITELSRALCQDNNPTLHSSQGNQQPPYEILR</sequence>
<dbReference type="Proteomes" id="UP000297245">
    <property type="component" value="Unassembled WGS sequence"/>
</dbReference>
<feature type="compositionally biased region" description="Basic and acidic residues" evidence="1">
    <location>
        <begin position="215"/>
        <end position="234"/>
    </location>
</feature>
<name>A0A4S8MBW6_DENBC</name>
<feature type="region of interest" description="Disordered" evidence="1">
    <location>
        <begin position="272"/>
        <end position="292"/>
    </location>
</feature>
<evidence type="ECO:0000313" key="2">
    <source>
        <dbReference type="EMBL" id="THU99498.1"/>
    </source>
</evidence>
<gene>
    <name evidence="2" type="ORF">K435DRAFT_855589</name>
</gene>
<reference evidence="2 3" key="1">
    <citation type="journal article" date="2019" name="Nat. Ecol. Evol.">
        <title>Megaphylogeny resolves global patterns of mushroom evolution.</title>
        <authorList>
            <person name="Varga T."/>
            <person name="Krizsan K."/>
            <person name="Foldi C."/>
            <person name="Dima B."/>
            <person name="Sanchez-Garcia M."/>
            <person name="Sanchez-Ramirez S."/>
            <person name="Szollosi G.J."/>
            <person name="Szarkandi J.G."/>
            <person name="Papp V."/>
            <person name="Albert L."/>
            <person name="Andreopoulos W."/>
            <person name="Angelini C."/>
            <person name="Antonin V."/>
            <person name="Barry K.W."/>
            <person name="Bougher N.L."/>
            <person name="Buchanan P."/>
            <person name="Buyck B."/>
            <person name="Bense V."/>
            <person name="Catcheside P."/>
            <person name="Chovatia M."/>
            <person name="Cooper J."/>
            <person name="Damon W."/>
            <person name="Desjardin D."/>
            <person name="Finy P."/>
            <person name="Geml J."/>
            <person name="Haridas S."/>
            <person name="Hughes K."/>
            <person name="Justo A."/>
            <person name="Karasinski D."/>
            <person name="Kautmanova I."/>
            <person name="Kiss B."/>
            <person name="Kocsube S."/>
            <person name="Kotiranta H."/>
            <person name="LaButti K.M."/>
            <person name="Lechner B.E."/>
            <person name="Liimatainen K."/>
            <person name="Lipzen A."/>
            <person name="Lukacs Z."/>
            <person name="Mihaltcheva S."/>
            <person name="Morgado L.N."/>
            <person name="Niskanen T."/>
            <person name="Noordeloos M.E."/>
            <person name="Ohm R.A."/>
            <person name="Ortiz-Santana B."/>
            <person name="Ovrebo C."/>
            <person name="Racz N."/>
            <person name="Riley R."/>
            <person name="Savchenko A."/>
            <person name="Shiryaev A."/>
            <person name="Soop K."/>
            <person name="Spirin V."/>
            <person name="Szebenyi C."/>
            <person name="Tomsovsky M."/>
            <person name="Tulloss R.E."/>
            <person name="Uehling J."/>
            <person name="Grigoriev I.V."/>
            <person name="Vagvolgyi C."/>
            <person name="Papp T."/>
            <person name="Martin F.M."/>
            <person name="Miettinen O."/>
            <person name="Hibbett D.S."/>
            <person name="Nagy L.G."/>
        </authorList>
    </citation>
    <scope>NUCLEOTIDE SEQUENCE [LARGE SCALE GENOMIC DNA]</scope>
    <source>
        <strain evidence="2 3">CBS 962.96</strain>
    </source>
</reference>
<accession>A0A4S8MBW6</accession>
<feature type="compositionally biased region" description="Polar residues" evidence="1">
    <location>
        <begin position="272"/>
        <end position="286"/>
    </location>
</feature>